<evidence type="ECO:0000313" key="2">
    <source>
        <dbReference type="EMBL" id="NHB98539.1"/>
    </source>
</evidence>
<name>A0A7X5TNC0_9GAMM</name>
<reference evidence="2 3" key="1">
    <citation type="submission" date="2018-02" db="EMBL/GenBank/DDBJ databases">
        <authorList>
            <person name="Machado R.A."/>
        </authorList>
    </citation>
    <scope>NUCLEOTIDE SEQUENCE [LARGE SCALE GENOMIC DNA]</scope>
    <source>
        <strain evidence="2 3">DSM 23271</strain>
    </source>
</reference>
<dbReference type="EMBL" id="PUJV01000039">
    <property type="protein sequence ID" value="NHB98539.1"/>
    <property type="molecule type" value="Genomic_DNA"/>
</dbReference>
<sequence length="238" mass="27214">MKEYSALDAKRDTDHNTNDITDSKIGSGNNKSTYQVGKYNPKFWNNDKEVLFKNNCYAYACNICVDANDVDVPDPGYRVYANKPNRLDKKVSSLEELKEGIAHDGLVEINSGLAIQGTSTQPMWRVALFAGLTGNNRSTDRYFGYHFFREVYSKDPCFHNSNFNPNSDPNSISNYICWAHKFFKEEVTNLTHKERNYNPRHVITDPEIEMDALNEKHNVGFKLVGYYLVTSNVKISTP</sequence>
<dbReference type="AlphaFoldDB" id="A0A7X5TNC0"/>
<feature type="region of interest" description="Disordered" evidence="1">
    <location>
        <begin position="1"/>
        <end position="27"/>
    </location>
</feature>
<evidence type="ECO:0000313" key="3">
    <source>
        <dbReference type="Proteomes" id="UP000547931"/>
    </source>
</evidence>
<organism evidence="2 3">
    <name type="scientific">Photorhabdus stackebrandtii</name>
    <dbReference type="NCBI Taxonomy" id="1123042"/>
    <lineage>
        <taxon>Bacteria</taxon>
        <taxon>Pseudomonadati</taxon>
        <taxon>Pseudomonadota</taxon>
        <taxon>Gammaproteobacteria</taxon>
        <taxon>Enterobacterales</taxon>
        <taxon>Morganellaceae</taxon>
        <taxon>Photorhabdus</taxon>
    </lineage>
</organism>
<accession>A0A7X5TNC0</accession>
<proteinExistence type="predicted"/>
<dbReference type="Proteomes" id="UP000547931">
    <property type="component" value="Unassembled WGS sequence"/>
</dbReference>
<evidence type="ECO:0000256" key="1">
    <source>
        <dbReference type="SAM" id="MobiDB-lite"/>
    </source>
</evidence>
<comment type="caution">
    <text evidence="2">The sequence shown here is derived from an EMBL/GenBank/DDBJ whole genome shotgun (WGS) entry which is preliminary data.</text>
</comment>
<protein>
    <submittedName>
        <fullName evidence="2">Uncharacterized protein</fullName>
    </submittedName>
</protein>
<feature type="compositionally biased region" description="Polar residues" evidence="1">
    <location>
        <begin position="18"/>
        <end position="27"/>
    </location>
</feature>
<keyword evidence="3" id="KW-1185">Reference proteome</keyword>
<gene>
    <name evidence="2" type="ORF">C5470_20135</name>
</gene>
<feature type="compositionally biased region" description="Basic and acidic residues" evidence="1">
    <location>
        <begin position="1"/>
        <end position="17"/>
    </location>
</feature>